<evidence type="ECO:0000313" key="3">
    <source>
        <dbReference type="Proteomes" id="UP000440498"/>
    </source>
</evidence>
<feature type="chain" id="PRO_5025540846" evidence="1">
    <location>
        <begin position="20"/>
        <end position="150"/>
    </location>
</feature>
<organism evidence="2 3">
    <name type="scientific">Rugamonas aquatica</name>
    <dbReference type="NCBI Taxonomy" id="2743357"/>
    <lineage>
        <taxon>Bacteria</taxon>
        <taxon>Pseudomonadati</taxon>
        <taxon>Pseudomonadota</taxon>
        <taxon>Betaproteobacteria</taxon>
        <taxon>Burkholderiales</taxon>
        <taxon>Oxalobacteraceae</taxon>
        <taxon>Telluria group</taxon>
        <taxon>Rugamonas</taxon>
    </lineage>
</organism>
<protein>
    <submittedName>
        <fullName evidence="2">Uncharacterized protein</fullName>
    </submittedName>
</protein>
<keyword evidence="1" id="KW-0732">Signal</keyword>
<dbReference type="AlphaFoldDB" id="A0A6A7N776"/>
<dbReference type="EMBL" id="WHUG01000010">
    <property type="protein sequence ID" value="MQA40801.1"/>
    <property type="molecule type" value="Genomic_DNA"/>
</dbReference>
<reference evidence="2 3" key="1">
    <citation type="submission" date="2019-10" db="EMBL/GenBank/DDBJ databases">
        <title>Two novel species isolated from a subtropical stream in China.</title>
        <authorList>
            <person name="Lu H."/>
        </authorList>
    </citation>
    <scope>NUCLEOTIDE SEQUENCE [LARGE SCALE GENOMIC DNA]</scope>
    <source>
        <strain evidence="2 3">FT29W</strain>
    </source>
</reference>
<dbReference type="RefSeq" id="WP_152840099.1">
    <property type="nucleotide sequence ID" value="NZ_WHUG01000010.1"/>
</dbReference>
<keyword evidence="3" id="KW-1185">Reference proteome</keyword>
<sequence length="150" mass="16289">MRNKVLFAALLLCSSLSQAFDGAPSFTTKRAGVEHTLKLSQWKVDAKGVPSFDYVYEQQAGACRFKVAGHAIAGFEEKGGKAVLEVFNPEDGKGKAMPPILMFYDEAVTLVLPLKGALQQVSFDDELSDAQLRGSCGKKTDAKLSVLFRQ</sequence>
<feature type="signal peptide" evidence="1">
    <location>
        <begin position="1"/>
        <end position="19"/>
    </location>
</feature>
<name>A0A6A7N776_9BURK</name>
<gene>
    <name evidence="2" type="ORF">GEV02_21935</name>
</gene>
<dbReference type="Proteomes" id="UP000440498">
    <property type="component" value="Unassembled WGS sequence"/>
</dbReference>
<accession>A0A6A7N776</accession>
<comment type="caution">
    <text evidence="2">The sequence shown here is derived from an EMBL/GenBank/DDBJ whole genome shotgun (WGS) entry which is preliminary data.</text>
</comment>
<proteinExistence type="predicted"/>
<evidence type="ECO:0000313" key="2">
    <source>
        <dbReference type="EMBL" id="MQA40801.1"/>
    </source>
</evidence>
<evidence type="ECO:0000256" key="1">
    <source>
        <dbReference type="SAM" id="SignalP"/>
    </source>
</evidence>